<evidence type="ECO:0000313" key="3">
    <source>
        <dbReference type="Proteomes" id="UP000479710"/>
    </source>
</evidence>
<dbReference type="Proteomes" id="UP000479710">
    <property type="component" value="Unassembled WGS sequence"/>
</dbReference>
<protein>
    <submittedName>
        <fullName evidence="2">Uncharacterized protein</fullName>
    </submittedName>
</protein>
<organism evidence="2 3">
    <name type="scientific">Oryza meyeriana var. granulata</name>
    <dbReference type="NCBI Taxonomy" id="110450"/>
    <lineage>
        <taxon>Eukaryota</taxon>
        <taxon>Viridiplantae</taxon>
        <taxon>Streptophyta</taxon>
        <taxon>Embryophyta</taxon>
        <taxon>Tracheophyta</taxon>
        <taxon>Spermatophyta</taxon>
        <taxon>Magnoliopsida</taxon>
        <taxon>Liliopsida</taxon>
        <taxon>Poales</taxon>
        <taxon>Poaceae</taxon>
        <taxon>BOP clade</taxon>
        <taxon>Oryzoideae</taxon>
        <taxon>Oryzeae</taxon>
        <taxon>Oryzinae</taxon>
        <taxon>Oryza</taxon>
        <taxon>Oryza meyeriana</taxon>
    </lineage>
</organism>
<dbReference type="OrthoDB" id="686784at2759"/>
<name>A0A6G1D9E1_9ORYZ</name>
<dbReference type="AlphaFoldDB" id="A0A6G1D9E1"/>
<dbReference type="EMBL" id="SPHZ02000007">
    <property type="protein sequence ID" value="KAF0909000.1"/>
    <property type="molecule type" value="Genomic_DNA"/>
</dbReference>
<evidence type="ECO:0000256" key="1">
    <source>
        <dbReference type="SAM" id="MobiDB-lite"/>
    </source>
</evidence>
<comment type="caution">
    <text evidence="2">The sequence shown here is derived from an EMBL/GenBank/DDBJ whole genome shotgun (WGS) entry which is preliminary data.</text>
</comment>
<reference evidence="2 3" key="1">
    <citation type="submission" date="2019-11" db="EMBL/GenBank/DDBJ databases">
        <title>Whole genome sequence of Oryza granulata.</title>
        <authorList>
            <person name="Li W."/>
        </authorList>
    </citation>
    <scope>NUCLEOTIDE SEQUENCE [LARGE SCALE GENOMIC DNA]</scope>
    <source>
        <strain evidence="3">cv. Menghai</strain>
        <tissue evidence="2">Leaf</tissue>
    </source>
</reference>
<keyword evidence="3" id="KW-1185">Reference proteome</keyword>
<proteinExistence type="predicted"/>
<accession>A0A6G1D9E1</accession>
<gene>
    <name evidence="2" type="ORF">E2562_030540</name>
</gene>
<sequence>MGGRKGEAIQHLAWPPGLGLAPAGVRKGGAGPTTVDEASMERSKSFVKALQKIFRFGEEKGRALKLNKDRRLAQVN</sequence>
<evidence type="ECO:0000313" key="2">
    <source>
        <dbReference type="EMBL" id="KAF0909000.1"/>
    </source>
</evidence>
<feature type="region of interest" description="Disordered" evidence="1">
    <location>
        <begin position="20"/>
        <end position="39"/>
    </location>
</feature>